<organism evidence="7 8">
    <name type="scientific">Sesamum angolense</name>
    <dbReference type="NCBI Taxonomy" id="2727404"/>
    <lineage>
        <taxon>Eukaryota</taxon>
        <taxon>Viridiplantae</taxon>
        <taxon>Streptophyta</taxon>
        <taxon>Embryophyta</taxon>
        <taxon>Tracheophyta</taxon>
        <taxon>Spermatophyta</taxon>
        <taxon>Magnoliopsida</taxon>
        <taxon>eudicotyledons</taxon>
        <taxon>Gunneridae</taxon>
        <taxon>Pentapetalae</taxon>
        <taxon>asterids</taxon>
        <taxon>lamiids</taxon>
        <taxon>Lamiales</taxon>
        <taxon>Pedaliaceae</taxon>
        <taxon>Sesamum</taxon>
    </lineage>
</organism>
<dbReference type="Pfam" id="PF03248">
    <property type="entry name" value="Rer1"/>
    <property type="match status" value="1"/>
</dbReference>
<dbReference type="AlphaFoldDB" id="A0AAE1WGW8"/>
<accession>A0AAE1WGW8</accession>
<evidence type="ECO:0000256" key="4">
    <source>
        <dbReference type="ARBA" id="ARBA00022989"/>
    </source>
</evidence>
<name>A0AAE1WGW8_9LAMI</name>
<evidence type="ECO:0000256" key="2">
    <source>
        <dbReference type="ARBA" id="ARBA00006070"/>
    </source>
</evidence>
<reference evidence="7" key="1">
    <citation type="submission" date="2020-06" db="EMBL/GenBank/DDBJ databases">
        <authorList>
            <person name="Li T."/>
            <person name="Hu X."/>
            <person name="Zhang T."/>
            <person name="Song X."/>
            <person name="Zhang H."/>
            <person name="Dai N."/>
            <person name="Sheng W."/>
            <person name="Hou X."/>
            <person name="Wei L."/>
        </authorList>
    </citation>
    <scope>NUCLEOTIDE SEQUENCE</scope>
    <source>
        <strain evidence="7">K16</strain>
        <tissue evidence="7">Leaf</tissue>
    </source>
</reference>
<reference evidence="7" key="2">
    <citation type="journal article" date="2024" name="Plant">
        <title>Genomic evolution and insights into agronomic trait innovations of Sesamum species.</title>
        <authorList>
            <person name="Miao H."/>
            <person name="Wang L."/>
            <person name="Qu L."/>
            <person name="Liu H."/>
            <person name="Sun Y."/>
            <person name="Le M."/>
            <person name="Wang Q."/>
            <person name="Wei S."/>
            <person name="Zheng Y."/>
            <person name="Lin W."/>
            <person name="Duan Y."/>
            <person name="Cao H."/>
            <person name="Xiong S."/>
            <person name="Wang X."/>
            <person name="Wei L."/>
            <person name="Li C."/>
            <person name="Ma Q."/>
            <person name="Ju M."/>
            <person name="Zhao R."/>
            <person name="Li G."/>
            <person name="Mu C."/>
            <person name="Tian Q."/>
            <person name="Mei H."/>
            <person name="Zhang T."/>
            <person name="Gao T."/>
            <person name="Zhang H."/>
        </authorList>
    </citation>
    <scope>NUCLEOTIDE SEQUENCE</scope>
    <source>
        <strain evidence="7">K16</strain>
    </source>
</reference>
<dbReference type="GO" id="GO:0006621">
    <property type="term" value="P:protein retention in ER lumen"/>
    <property type="evidence" value="ECO:0007669"/>
    <property type="project" value="TreeGrafter"/>
</dbReference>
<keyword evidence="5 6" id="KW-0472">Membrane</keyword>
<protein>
    <submittedName>
        <fullName evidence="7">Protein RER1B</fullName>
    </submittedName>
</protein>
<dbReference type="Proteomes" id="UP001289374">
    <property type="component" value="Unassembled WGS sequence"/>
</dbReference>
<keyword evidence="8" id="KW-1185">Reference proteome</keyword>
<sequence>MEHFHHSYPNHHNGLRRRVTVTIHSVAAVRQHTPHILLPVDRVHQHRILVGGASVRDQGFYMVSYALGLYILNLLIGFLSPQVDPEFFDGLTLPTQALTSFGP</sequence>
<evidence type="ECO:0000256" key="5">
    <source>
        <dbReference type="ARBA" id="ARBA00023136"/>
    </source>
</evidence>
<comment type="subcellular location">
    <subcellularLocation>
        <location evidence="1">Membrane</location>
        <topology evidence="1">Multi-pass membrane protein</topology>
    </subcellularLocation>
</comment>
<keyword evidence="4 6" id="KW-1133">Transmembrane helix</keyword>
<evidence type="ECO:0000256" key="1">
    <source>
        <dbReference type="ARBA" id="ARBA00004141"/>
    </source>
</evidence>
<dbReference type="GO" id="GO:0005783">
    <property type="term" value="C:endoplasmic reticulum"/>
    <property type="evidence" value="ECO:0007669"/>
    <property type="project" value="GOC"/>
</dbReference>
<evidence type="ECO:0000313" key="8">
    <source>
        <dbReference type="Proteomes" id="UP001289374"/>
    </source>
</evidence>
<dbReference type="PANTHER" id="PTHR10743">
    <property type="entry name" value="PROTEIN RER1"/>
    <property type="match status" value="1"/>
</dbReference>
<feature type="transmembrane region" description="Helical" evidence="6">
    <location>
        <begin position="59"/>
        <end position="79"/>
    </location>
</feature>
<comment type="similarity">
    <text evidence="2">Belongs to the RER1 family.</text>
</comment>
<dbReference type="EMBL" id="JACGWL010000010">
    <property type="protein sequence ID" value="KAK4393264.1"/>
    <property type="molecule type" value="Genomic_DNA"/>
</dbReference>
<dbReference type="GO" id="GO:0000139">
    <property type="term" value="C:Golgi membrane"/>
    <property type="evidence" value="ECO:0007669"/>
    <property type="project" value="TreeGrafter"/>
</dbReference>
<keyword evidence="3 6" id="KW-0812">Transmembrane</keyword>
<evidence type="ECO:0000256" key="6">
    <source>
        <dbReference type="SAM" id="Phobius"/>
    </source>
</evidence>
<dbReference type="GO" id="GO:0006890">
    <property type="term" value="P:retrograde vesicle-mediated transport, Golgi to endoplasmic reticulum"/>
    <property type="evidence" value="ECO:0007669"/>
    <property type="project" value="TreeGrafter"/>
</dbReference>
<evidence type="ECO:0000313" key="7">
    <source>
        <dbReference type="EMBL" id="KAK4393264.1"/>
    </source>
</evidence>
<gene>
    <name evidence="7" type="ORF">Sango_1797200</name>
</gene>
<evidence type="ECO:0000256" key="3">
    <source>
        <dbReference type="ARBA" id="ARBA00022692"/>
    </source>
</evidence>
<dbReference type="InterPro" id="IPR004932">
    <property type="entry name" value="Rer1"/>
</dbReference>
<dbReference type="PANTHER" id="PTHR10743:SF0">
    <property type="entry name" value="PROTEIN RER1"/>
    <property type="match status" value="1"/>
</dbReference>
<comment type="caution">
    <text evidence="7">The sequence shown here is derived from an EMBL/GenBank/DDBJ whole genome shotgun (WGS) entry which is preliminary data.</text>
</comment>
<proteinExistence type="inferred from homology"/>